<protein>
    <recommendedName>
        <fullName evidence="1">PKD domain-containing protein</fullName>
    </recommendedName>
</protein>
<dbReference type="InterPro" id="IPR035986">
    <property type="entry name" value="PKD_dom_sf"/>
</dbReference>
<dbReference type="Gene3D" id="2.60.40.10">
    <property type="entry name" value="Immunoglobulins"/>
    <property type="match status" value="2"/>
</dbReference>
<dbReference type="Pfam" id="PF18911">
    <property type="entry name" value="PKD_4"/>
    <property type="match status" value="2"/>
</dbReference>
<dbReference type="InterPro" id="IPR013783">
    <property type="entry name" value="Ig-like_fold"/>
</dbReference>
<accession>X0YVF0</accession>
<feature type="domain" description="PKD" evidence="1">
    <location>
        <begin position="47"/>
        <end position="84"/>
    </location>
</feature>
<dbReference type="EMBL" id="BART01007625">
    <property type="protein sequence ID" value="GAG60709.1"/>
    <property type="molecule type" value="Genomic_DNA"/>
</dbReference>
<evidence type="ECO:0000259" key="1">
    <source>
        <dbReference type="PROSITE" id="PS50093"/>
    </source>
</evidence>
<gene>
    <name evidence="2" type="ORF">S01H4_17328</name>
</gene>
<evidence type="ECO:0000313" key="2">
    <source>
        <dbReference type="EMBL" id="GAG60709.1"/>
    </source>
</evidence>
<reference evidence="2" key="1">
    <citation type="journal article" date="2014" name="Front. Microbiol.">
        <title>High frequency of phylogenetically diverse reductive dehalogenase-homologous genes in deep subseafloor sedimentary metagenomes.</title>
        <authorList>
            <person name="Kawai M."/>
            <person name="Futagami T."/>
            <person name="Toyoda A."/>
            <person name="Takaki Y."/>
            <person name="Nishi S."/>
            <person name="Hori S."/>
            <person name="Arai W."/>
            <person name="Tsubouchi T."/>
            <person name="Morono Y."/>
            <person name="Uchiyama I."/>
            <person name="Ito T."/>
            <person name="Fujiyama A."/>
            <person name="Inagaki F."/>
            <person name="Takami H."/>
        </authorList>
    </citation>
    <scope>NUCLEOTIDE SEQUENCE</scope>
    <source>
        <strain evidence="2">Expedition CK06-06</strain>
    </source>
</reference>
<sequence>TGKMEAIQKELVIQAADIPVAGFSYSKSSEYAPSIVNFENTSELVKSYKWDFGDEFSGNMNMSSDESPVHLYEHPGNYIVTLRARPKGLKLSIVFSDTLRIKDQFEPPKAGFIIENNNAYAPGTIIFTNKSTNATEFSWNFGDPDSEGKNKSEEINPSHTYYRPGKYKVILIVGNKDQNDKGVFTETVNILKIPDQ</sequence>
<comment type="caution">
    <text evidence="2">The sequence shown here is derived from an EMBL/GenBank/DDBJ whole genome shotgun (WGS) entry which is preliminary data.</text>
</comment>
<dbReference type="SUPFAM" id="SSF49299">
    <property type="entry name" value="PKD domain"/>
    <property type="match status" value="2"/>
</dbReference>
<dbReference type="CDD" id="cd00146">
    <property type="entry name" value="PKD"/>
    <property type="match status" value="2"/>
</dbReference>
<feature type="non-terminal residue" evidence="2">
    <location>
        <position position="1"/>
    </location>
</feature>
<proteinExistence type="predicted"/>
<feature type="domain" description="PKD" evidence="1">
    <location>
        <begin position="107"/>
        <end position="175"/>
    </location>
</feature>
<dbReference type="InterPro" id="IPR000601">
    <property type="entry name" value="PKD_dom"/>
</dbReference>
<dbReference type="SMART" id="SM00089">
    <property type="entry name" value="PKD"/>
    <property type="match status" value="2"/>
</dbReference>
<organism evidence="2">
    <name type="scientific">marine sediment metagenome</name>
    <dbReference type="NCBI Taxonomy" id="412755"/>
    <lineage>
        <taxon>unclassified sequences</taxon>
        <taxon>metagenomes</taxon>
        <taxon>ecological metagenomes</taxon>
    </lineage>
</organism>
<name>X0YVF0_9ZZZZ</name>
<dbReference type="InterPro" id="IPR022409">
    <property type="entry name" value="PKD/Chitinase_dom"/>
</dbReference>
<dbReference type="PROSITE" id="PS50093">
    <property type="entry name" value="PKD"/>
    <property type="match status" value="2"/>
</dbReference>
<dbReference type="AlphaFoldDB" id="X0YVF0"/>